<reference evidence="12 13" key="1">
    <citation type="journal article" date="2010" name="Nature">
        <title>The sequence and de novo assembly of the giant panda genome.</title>
        <authorList>
            <person name="Li R."/>
            <person name="Fan W."/>
            <person name="Tian G."/>
            <person name="Zhu H."/>
            <person name="He L."/>
            <person name="Cai J."/>
            <person name="Huang Q."/>
            <person name="Cai Q."/>
            <person name="Li B."/>
            <person name="Bai Y."/>
            <person name="Zhang Z."/>
            <person name="Zhang Y."/>
            <person name="Wang W."/>
            <person name="Li J."/>
            <person name="Wei F."/>
            <person name="Li H."/>
            <person name="Jian M."/>
            <person name="Li J."/>
            <person name="Zhang Z."/>
            <person name="Nielsen R."/>
            <person name="Li D."/>
            <person name="Gu W."/>
            <person name="Yang Z."/>
            <person name="Xuan Z."/>
            <person name="Ryder O.A."/>
            <person name="Leung F.C."/>
            <person name="Zhou Y."/>
            <person name="Cao J."/>
            <person name="Sun X."/>
            <person name="Fu Y."/>
            <person name="Fang X."/>
            <person name="Guo X."/>
            <person name="Wang B."/>
            <person name="Hou R."/>
            <person name="Shen F."/>
            <person name="Mu B."/>
            <person name="Ni P."/>
            <person name="Lin R."/>
            <person name="Qian W."/>
            <person name="Wang G."/>
            <person name="Yu C."/>
            <person name="Nie W."/>
            <person name="Wang J."/>
            <person name="Wu Z."/>
            <person name="Liang H."/>
            <person name="Min J."/>
            <person name="Wu Q."/>
            <person name="Cheng S."/>
            <person name="Ruan J."/>
            <person name="Wang M."/>
            <person name="Shi Z."/>
            <person name="Wen M."/>
            <person name="Liu B."/>
            <person name="Ren X."/>
            <person name="Zheng H."/>
            <person name="Dong D."/>
            <person name="Cook K."/>
            <person name="Shan G."/>
            <person name="Zhang H."/>
            <person name="Kosiol C."/>
            <person name="Xie X."/>
            <person name="Lu Z."/>
            <person name="Zheng H."/>
            <person name="Li Y."/>
            <person name="Steiner C.C."/>
            <person name="Lam T.T."/>
            <person name="Lin S."/>
            <person name="Zhang Q."/>
            <person name="Li G."/>
            <person name="Tian J."/>
            <person name="Gong T."/>
            <person name="Liu H."/>
            <person name="Zhang D."/>
            <person name="Fang L."/>
            <person name="Ye C."/>
            <person name="Zhang J."/>
            <person name="Hu W."/>
            <person name="Xu A."/>
            <person name="Ren Y."/>
            <person name="Zhang G."/>
            <person name="Bruford M.W."/>
            <person name="Li Q."/>
            <person name="Ma L."/>
            <person name="Guo Y."/>
            <person name="An N."/>
            <person name="Hu Y."/>
            <person name="Zheng Y."/>
            <person name="Shi Y."/>
            <person name="Li Z."/>
            <person name="Liu Q."/>
            <person name="Chen Y."/>
            <person name="Zhao J."/>
            <person name="Qu N."/>
            <person name="Zhao S."/>
            <person name="Tian F."/>
            <person name="Wang X."/>
            <person name="Wang H."/>
            <person name="Xu L."/>
            <person name="Liu X."/>
            <person name="Vinar T."/>
            <person name="Wang Y."/>
            <person name="Lam T.W."/>
            <person name="Yiu S.M."/>
            <person name="Liu S."/>
            <person name="Zhang H."/>
            <person name="Li D."/>
            <person name="Huang Y."/>
            <person name="Wang X."/>
            <person name="Yang G."/>
            <person name="Jiang Z."/>
            <person name="Wang J."/>
            <person name="Qin N."/>
            <person name="Li L."/>
            <person name="Li J."/>
            <person name="Bolund L."/>
            <person name="Kristiansen K."/>
            <person name="Wong G.K."/>
            <person name="Olson M."/>
            <person name="Zhang X."/>
            <person name="Li S."/>
            <person name="Yang H."/>
            <person name="Wang J."/>
            <person name="Wang J."/>
        </authorList>
    </citation>
    <scope>NUCLEOTIDE SEQUENCE [LARGE SCALE GENOMIC DNA]</scope>
</reference>
<dbReference type="GeneTree" id="ENSGT00530000063604"/>
<evidence type="ECO:0000313" key="12">
    <source>
        <dbReference type="Ensembl" id="ENSAMEP00000024548.1"/>
    </source>
</evidence>
<dbReference type="InterPro" id="IPR013785">
    <property type="entry name" value="Aldolase_TIM"/>
</dbReference>
<comment type="function">
    <text evidence="1">Catalyzes the final step in the metabolic pathway of hydroxyproline.</text>
</comment>
<dbReference type="CDD" id="cd00408">
    <property type="entry name" value="DHDPS-like"/>
    <property type="match status" value="1"/>
</dbReference>
<dbReference type="Pfam" id="PF00701">
    <property type="entry name" value="DHDPS"/>
    <property type="match status" value="2"/>
</dbReference>
<evidence type="ECO:0000256" key="1">
    <source>
        <dbReference type="ARBA" id="ARBA00002577"/>
    </source>
</evidence>
<dbReference type="Gene3D" id="3.20.20.70">
    <property type="entry name" value="Aldolase class I"/>
    <property type="match status" value="2"/>
</dbReference>
<evidence type="ECO:0000256" key="6">
    <source>
        <dbReference type="ARBA" id="ARBA00023239"/>
    </source>
</evidence>
<evidence type="ECO:0000256" key="5">
    <source>
        <dbReference type="ARBA" id="ARBA00018425"/>
    </source>
</evidence>
<sequence length="386" mass="40408">MLGRGVWSSVRQRLSRGLSRNVGGWASGEGRKVDIAGIYPPVTTPFTATAEVDYGKLEENLHKLGTFPFRGFVVQGSNGEFPFLTSSERLEVVSRARQAMSKDKLLLAGSGCECESTVLWALGVLEGAGSGEPGSLAPELVQSTGSVSSEPLACPGILAPPFCLLLSPAMACREDSLFPPLATQATVEMTVSMAQVGADAAIVVTPCYYRGRMSSAALIHHYTKVADLSPIPVVLYSVPANTGLDLPMDAVVTLSQHPNIVGIKDSGGDVSGAAPSWGSFLFSQAIHFRVALGPALVLGRCLGSSHCVGSLGLCPSFGAALWSRGAHSCTFAQPPSRLMLKPWAQLSHRFAVAVDQDGPDGSQDQEAGFPGVGWVGWLPAGQLCRG</sequence>
<evidence type="ECO:0000256" key="4">
    <source>
        <dbReference type="ARBA" id="ARBA00012215"/>
    </source>
</evidence>
<dbReference type="GO" id="GO:0009436">
    <property type="term" value="P:glyoxylate catabolic process"/>
    <property type="evidence" value="ECO:0007669"/>
    <property type="project" value="Ensembl"/>
</dbReference>
<name>A0A7N5JFB8_AILME</name>
<dbReference type="GO" id="GO:0042803">
    <property type="term" value="F:protein homodimerization activity"/>
    <property type="evidence" value="ECO:0007669"/>
    <property type="project" value="Ensembl"/>
</dbReference>
<comment type="catalytic activity">
    <reaction evidence="10">
        <text>(4R)-4-hydroxy-2-oxoglutarate = glyoxylate + pyruvate</text>
        <dbReference type="Rhea" id="RHEA:30687"/>
        <dbReference type="ChEBI" id="CHEBI:15361"/>
        <dbReference type="ChEBI" id="CHEBI:36655"/>
        <dbReference type="ChEBI" id="CHEBI:62213"/>
        <dbReference type="EC" id="4.1.3.16"/>
    </reaction>
</comment>
<comment type="similarity">
    <text evidence="2">Belongs to the DapA family.</text>
</comment>
<evidence type="ECO:0000256" key="10">
    <source>
        <dbReference type="ARBA" id="ARBA00033610"/>
    </source>
</evidence>
<evidence type="ECO:0000256" key="8">
    <source>
        <dbReference type="ARBA" id="ARBA00030874"/>
    </source>
</evidence>
<dbReference type="PANTHER" id="PTHR12128">
    <property type="entry name" value="DIHYDRODIPICOLINATE SYNTHASE"/>
    <property type="match status" value="1"/>
</dbReference>
<dbReference type="EC" id="4.1.3.16" evidence="4"/>
<evidence type="ECO:0000256" key="11">
    <source>
        <dbReference type="ARBA" id="ARBA00033613"/>
    </source>
</evidence>
<keyword evidence="13" id="KW-1185">Reference proteome</keyword>
<comment type="catalytic activity">
    <reaction evidence="11">
        <text>(4S)-4-hydroxy-2-oxoglutarate = glyoxylate + pyruvate</text>
        <dbReference type="Rhea" id="RHEA:35639"/>
        <dbReference type="ChEBI" id="CHEBI:15361"/>
        <dbReference type="ChEBI" id="CHEBI:36655"/>
        <dbReference type="ChEBI" id="CHEBI:71685"/>
        <dbReference type="EC" id="4.1.3.16"/>
    </reaction>
</comment>
<dbReference type="SMART" id="SM01130">
    <property type="entry name" value="DHDPS"/>
    <property type="match status" value="1"/>
</dbReference>
<reference evidence="12" key="3">
    <citation type="submission" date="2025-09" db="UniProtKB">
        <authorList>
            <consortium name="Ensembl"/>
        </authorList>
    </citation>
    <scope>IDENTIFICATION</scope>
</reference>
<dbReference type="GO" id="GO:0042866">
    <property type="term" value="P:pyruvate biosynthetic process"/>
    <property type="evidence" value="ECO:0007669"/>
    <property type="project" value="Ensembl"/>
</dbReference>
<dbReference type="InterPro" id="IPR020625">
    <property type="entry name" value="Schiff_base-form_aldolases_AS"/>
</dbReference>
<evidence type="ECO:0000313" key="13">
    <source>
        <dbReference type="Proteomes" id="UP000008912"/>
    </source>
</evidence>
<dbReference type="Proteomes" id="UP000008912">
    <property type="component" value="Unassembled WGS sequence"/>
</dbReference>
<dbReference type="SUPFAM" id="SSF51569">
    <property type="entry name" value="Aldolase"/>
    <property type="match status" value="2"/>
</dbReference>
<evidence type="ECO:0000256" key="9">
    <source>
        <dbReference type="ARBA" id="ARBA00032879"/>
    </source>
</evidence>
<dbReference type="GO" id="GO:0005739">
    <property type="term" value="C:mitochondrion"/>
    <property type="evidence" value="ECO:0007669"/>
    <property type="project" value="TreeGrafter"/>
</dbReference>
<keyword evidence="6" id="KW-0456">Lyase</keyword>
<evidence type="ECO:0000256" key="7">
    <source>
        <dbReference type="ARBA" id="ARBA00023270"/>
    </source>
</evidence>
<dbReference type="InterPro" id="IPR002220">
    <property type="entry name" value="DapA-like"/>
</dbReference>
<organism evidence="12 13">
    <name type="scientific">Ailuropoda melanoleuca</name>
    <name type="common">Giant panda</name>
    <dbReference type="NCBI Taxonomy" id="9646"/>
    <lineage>
        <taxon>Eukaryota</taxon>
        <taxon>Metazoa</taxon>
        <taxon>Chordata</taxon>
        <taxon>Craniata</taxon>
        <taxon>Vertebrata</taxon>
        <taxon>Euteleostomi</taxon>
        <taxon>Mammalia</taxon>
        <taxon>Eutheria</taxon>
        <taxon>Laurasiatheria</taxon>
        <taxon>Carnivora</taxon>
        <taxon>Caniformia</taxon>
        <taxon>Ursidae</taxon>
        <taxon>Ailuropoda</taxon>
    </lineage>
</organism>
<gene>
    <name evidence="12" type="primary">HOGA1</name>
</gene>
<reference evidence="12" key="2">
    <citation type="submission" date="2025-08" db="UniProtKB">
        <authorList>
            <consortium name="Ensembl"/>
        </authorList>
    </citation>
    <scope>IDENTIFICATION</scope>
</reference>
<protein>
    <recommendedName>
        <fullName evidence="5">4-hydroxy-2-oxoglutarate aldolase, mitochondrial</fullName>
        <ecNumber evidence="4">4.1.3.16</ecNumber>
    </recommendedName>
    <alternativeName>
        <fullName evidence="9">Dihydrodipicolinate synthase-like</fullName>
    </alternativeName>
    <alternativeName>
        <fullName evidence="8">Probable 2-keto-4-hydroxyglutarate aldolase</fullName>
    </alternativeName>
</protein>
<dbReference type="PROSITE" id="PS00666">
    <property type="entry name" value="DHDPS_2"/>
    <property type="match status" value="1"/>
</dbReference>
<dbReference type="GO" id="GO:0019470">
    <property type="term" value="P:trans-4-hydroxy-L-proline catabolic process"/>
    <property type="evidence" value="ECO:0007669"/>
    <property type="project" value="Ensembl"/>
</dbReference>
<dbReference type="InParanoid" id="A0A7N5JFB8"/>
<proteinExistence type="inferred from homology"/>
<keyword evidence="7" id="KW-0704">Schiff base</keyword>
<dbReference type="GO" id="GO:0008700">
    <property type="term" value="F:(R,S)-4-hydroxy-2-oxoglutarate aldolase activity"/>
    <property type="evidence" value="ECO:0007669"/>
    <property type="project" value="UniProtKB-EC"/>
</dbReference>
<dbReference type="AlphaFoldDB" id="A0A7N5JFB8"/>
<dbReference type="PANTHER" id="PTHR12128:SF66">
    <property type="entry name" value="4-HYDROXY-2-OXOGLUTARATE ALDOLASE, MITOCHONDRIAL"/>
    <property type="match status" value="1"/>
</dbReference>
<dbReference type="GO" id="GO:0008840">
    <property type="term" value="F:4-hydroxy-tetrahydrodipicolinate synthase activity"/>
    <property type="evidence" value="ECO:0007669"/>
    <property type="project" value="TreeGrafter"/>
</dbReference>
<dbReference type="GO" id="GO:0033609">
    <property type="term" value="P:oxalate metabolic process"/>
    <property type="evidence" value="ECO:0007669"/>
    <property type="project" value="Ensembl"/>
</dbReference>
<comment type="subunit">
    <text evidence="3">Homotetramer.</text>
</comment>
<evidence type="ECO:0000256" key="3">
    <source>
        <dbReference type="ARBA" id="ARBA00011881"/>
    </source>
</evidence>
<dbReference type="Ensembl" id="ENSAMET00000033021.1">
    <property type="protein sequence ID" value="ENSAMEP00000024548.1"/>
    <property type="gene ID" value="ENSAMEG00000000107.2"/>
</dbReference>
<evidence type="ECO:0000256" key="2">
    <source>
        <dbReference type="ARBA" id="ARBA00007592"/>
    </source>
</evidence>
<accession>A0A7N5JFB8</accession>